<evidence type="ECO:0000256" key="3">
    <source>
        <dbReference type="ARBA" id="ARBA00022643"/>
    </source>
</evidence>
<sequence>MPYLLKPLQAGSLLLNNRLVMPPMATAKAEPDGKVSSAVLDYYREKSAGGYFSLIIVEHSFIQQAGKASENQLSVADDSVIDGLKRLAAVIQANGTKAVLQINHAGSAASQEITGSIPVGPSAVKNPRKGGVPHELTRQEIGEIVAAFGAAAYRTKQAGFDGVEIHSAHGYFLNQFLSPLTNRRTDEYGGDLPGRIRIHKEVIAAVRAAVGEDFPVLLRLGASDYAEGGTTADDSQIAAREFEKAGVNIIDISGGFSGYTIPGNNEQGYFAPLSTAVKEAVAIPVILTGGITDVQAAEQLLAQGKADLLGIGRAVLQDSLWAKKAVESQAQSAL</sequence>
<name>A0A212LUN3_9FIRM</name>
<dbReference type="GO" id="GO:0010181">
    <property type="term" value="F:FMN binding"/>
    <property type="evidence" value="ECO:0007669"/>
    <property type="project" value="InterPro"/>
</dbReference>
<dbReference type="GO" id="GO:0003959">
    <property type="term" value="F:NADPH dehydrogenase activity"/>
    <property type="evidence" value="ECO:0007669"/>
    <property type="project" value="InterPro"/>
</dbReference>
<dbReference type="RefSeq" id="WP_288184297.1">
    <property type="nucleotide sequence ID" value="NZ_LT608335.1"/>
</dbReference>
<dbReference type="SUPFAM" id="SSF51395">
    <property type="entry name" value="FMN-linked oxidoreductases"/>
    <property type="match status" value="1"/>
</dbReference>
<accession>A0A212LUN3</accession>
<comment type="cofactor">
    <cofactor evidence="1">
        <name>FMN</name>
        <dbReference type="ChEBI" id="CHEBI:58210"/>
    </cofactor>
</comment>
<dbReference type="InterPro" id="IPR044152">
    <property type="entry name" value="YqjM-like"/>
</dbReference>
<evidence type="ECO:0000259" key="6">
    <source>
        <dbReference type="Pfam" id="PF00724"/>
    </source>
</evidence>
<evidence type="ECO:0000256" key="1">
    <source>
        <dbReference type="ARBA" id="ARBA00001917"/>
    </source>
</evidence>
<organism evidence="7">
    <name type="scientific">uncultured Sporomusa sp</name>
    <dbReference type="NCBI Taxonomy" id="307249"/>
    <lineage>
        <taxon>Bacteria</taxon>
        <taxon>Bacillati</taxon>
        <taxon>Bacillota</taxon>
        <taxon>Negativicutes</taxon>
        <taxon>Selenomonadales</taxon>
        <taxon>Sporomusaceae</taxon>
        <taxon>Sporomusa</taxon>
        <taxon>environmental samples</taxon>
    </lineage>
</organism>
<dbReference type="PANTHER" id="PTHR43303">
    <property type="entry name" value="NADPH DEHYDROGENASE C23G7.10C-RELATED"/>
    <property type="match status" value="1"/>
</dbReference>
<evidence type="ECO:0000313" key="7">
    <source>
        <dbReference type="EMBL" id="SCM81216.1"/>
    </source>
</evidence>
<reference evidence="7" key="1">
    <citation type="submission" date="2016-08" db="EMBL/GenBank/DDBJ databases">
        <authorList>
            <person name="Seilhamer J.J."/>
        </authorList>
    </citation>
    <scope>NUCLEOTIDE SEQUENCE</scope>
    <source>
        <strain evidence="7">86</strain>
    </source>
</reference>
<protein>
    <submittedName>
        <fullName evidence="7">NADH:flavin oxidoreductase/NADH oxidase</fullName>
    </submittedName>
</protein>
<dbReference type="Pfam" id="PF00724">
    <property type="entry name" value="Oxidored_FMN"/>
    <property type="match status" value="1"/>
</dbReference>
<dbReference type="InterPro" id="IPR001155">
    <property type="entry name" value="OxRdtase_FMN_N"/>
</dbReference>
<evidence type="ECO:0000256" key="4">
    <source>
        <dbReference type="ARBA" id="ARBA00022857"/>
    </source>
</evidence>
<evidence type="ECO:0000256" key="2">
    <source>
        <dbReference type="ARBA" id="ARBA00022630"/>
    </source>
</evidence>
<dbReference type="GO" id="GO:0050661">
    <property type="term" value="F:NADP binding"/>
    <property type="evidence" value="ECO:0007669"/>
    <property type="project" value="InterPro"/>
</dbReference>
<keyword evidence="5" id="KW-0560">Oxidoreductase</keyword>
<proteinExistence type="predicted"/>
<feature type="domain" description="NADH:flavin oxidoreductase/NADH oxidase N-terminal" evidence="6">
    <location>
        <begin position="4"/>
        <end position="327"/>
    </location>
</feature>
<evidence type="ECO:0000256" key="5">
    <source>
        <dbReference type="ARBA" id="ARBA00023002"/>
    </source>
</evidence>
<dbReference type="CDD" id="cd02803">
    <property type="entry name" value="OYE_like_FMN_family"/>
    <property type="match status" value="1"/>
</dbReference>
<dbReference type="PANTHER" id="PTHR43303:SF4">
    <property type="entry name" value="NADPH DEHYDROGENASE C23G7.10C-RELATED"/>
    <property type="match status" value="1"/>
</dbReference>
<keyword evidence="4" id="KW-0521">NADP</keyword>
<dbReference type="InterPro" id="IPR013785">
    <property type="entry name" value="Aldolase_TIM"/>
</dbReference>
<dbReference type="EMBL" id="FMJE01000003">
    <property type="protein sequence ID" value="SCM81216.1"/>
    <property type="molecule type" value="Genomic_DNA"/>
</dbReference>
<keyword evidence="2" id="KW-0285">Flavoprotein</keyword>
<gene>
    <name evidence="7" type="ORF">KL86SPO_31395</name>
</gene>
<dbReference type="AlphaFoldDB" id="A0A212LUN3"/>
<dbReference type="Gene3D" id="3.20.20.70">
    <property type="entry name" value="Aldolase class I"/>
    <property type="match status" value="1"/>
</dbReference>
<keyword evidence="3" id="KW-0288">FMN</keyword>